<evidence type="ECO:0000313" key="8">
    <source>
        <dbReference type="EMBL" id="CAB5022823.1"/>
    </source>
</evidence>
<dbReference type="SUPFAM" id="SSF51182">
    <property type="entry name" value="RmlC-like cupins"/>
    <property type="match status" value="1"/>
</dbReference>
<dbReference type="InterPro" id="IPR011051">
    <property type="entry name" value="RmlC_Cupin_sf"/>
</dbReference>
<dbReference type="InterPro" id="IPR001538">
    <property type="entry name" value="Man6P_isomerase-2_C"/>
</dbReference>
<evidence type="ECO:0000313" key="2">
    <source>
        <dbReference type="EMBL" id="CAB4681089.1"/>
    </source>
</evidence>
<dbReference type="Pfam" id="PF01050">
    <property type="entry name" value="MannoseP_isomer"/>
    <property type="match status" value="1"/>
</dbReference>
<reference evidence="3" key="1">
    <citation type="submission" date="2020-05" db="EMBL/GenBank/DDBJ databases">
        <authorList>
            <person name="Chiriac C."/>
            <person name="Salcher M."/>
            <person name="Ghai R."/>
            <person name="Kavagutti S V."/>
        </authorList>
    </citation>
    <scope>NUCLEOTIDE SEQUENCE</scope>
</reference>
<dbReference type="PANTHER" id="PTHR46390:SF1">
    <property type="entry name" value="MANNOSE-1-PHOSPHATE GUANYLYLTRANSFERASE"/>
    <property type="match status" value="1"/>
</dbReference>
<sequence length="116" mass="13432">MSELEKSERPWGRYEVLQESETHKVKCIWMNPGSRLSYQRHKHRSEHWFIVQGTGEVTVDGKVSHVKPGDTVEFEVGVLHRLANTGKNEIIFVEVQTGTYFGEDDIERLEDDFGRA</sequence>
<evidence type="ECO:0000313" key="6">
    <source>
        <dbReference type="EMBL" id="CAB4888613.1"/>
    </source>
</evidence>
<dbReference type="EMBL" id="CAEZYD010000002">
    <property type="protein sequence ID" value="CAB4703002.1"/>
    <property type="molecule type" value="Genomic_DNA"/>
</dbReference>
<dbReference type="PANTHER" id="PTHR46390">
    <property type="entry name" value="MANNOSE-1-PHOSPHATE GUANYLYLTRANSFERASE"/>
    <property type="match status" value="1"/>
</dbReference>
<dbReference type="EMBL" id="CAFBMA010000001">
    <property type="protein sequence ID" value="CAB4888613.1"/>
    <property type="molecule type" value="Genomic_DNA"/>
</dbReference>
<organism evidence="3">
    <name type="scientific">freshwater metagenome</name>
    <dbReference type="NCBI Taxonomy" id="449393"/>
    <lineage>
        <taxon>unclassified sequences</taxon>
        <taxon>metagenomes</taxon>
        <taxon>ecological metagenomes</taxon>
    </lineage>
</organism>
<protein>
    <submittedName>
        <fullName evidence="3">Unannotated protein</fullName>
    </submittedName>
</protein>
<dbReference type="Gene3D" id="2.60.120.10">
    <property type="entry name" value="Jelly Rolls"/>
    <property type="match status" value="1"/>
</dbReference>
<dbReference type="AlphaFoldDB" id="A0A6J6PX91"/>
<dbReference type="GO" id="GO:0005976">
    <property type="term" value="P:polysaccharide metabolic process"/>
    <property type="evidence" value="ECO:0007669"/>
    <property type="project" value="InterPro"/>
</dbReference>
<dbReference type="EMBL" id="CAFBNU010000001">
    <property type="protein sequence ID" value="CAB4958373.1"/>
    <property type="molecule type" value="Genomic_DNA"/>
</dbReference>
<evidence type="ECO:0000313" key="5">
    <source>
        <dbReference type="EMBL" id="CAB4837677.1"/>
    </source>
</evidence>
<dbReference type="CDD" id="cd02213">
    <property type="entry name" value="cupin_PMI_typeII_C"/>
    <property type="match status" value="1"/>
</dbReference>
<evidence type="ECO:0000313" key="4">
    <source>
        <dbReference type="EMBL" id="CAB4812290.1"/>
    </source>
</evidence>
<dbReference type="EMBL" id="CAFAAZ010000001">
    <property type="protein sequence ID" value="CAB4812290.1"/>
    <property type="molecule type" value="Genomic_DNA"/>
</dbReference>
<dbReference type="InterPro" id="IPR014710">
    <property type="entry name" value="RmlC-like_jellyroll"/>
</dbReference>
<accession>A0A6J6PX91</accession>
<proteinExistence type="predicted"/>
<evidence type="ECO:0000313" key="7">
    <source>
        <dbReference type="EMBL" id="CAB4958373.1"/>
    </source>
</evidence>
<name>A0A6J6PX91_9ZZZZ</name>
<dbReference type="EMBL" id="CAFAHD010000076">
    <property type="protein sequence ID" value="CAB4837677.1"/>
    <property type="molecule type" value="Genomic_DNA"/>
</dbReference>
<feature type="domain" description="Mannose-6-phosphate isomerase type II C-terminal" evidence="1">
    <location>
        <begin position="6"/>
        <end position="111"/>
    </location>
</feature>
<dbReference type="EMBL" id="CAEZXD010000036">
    <property type="protein sequence ID" value="CAB4681089.1"/>
    <property type="molecule type" value="Genomic_DNA"/>
</dbReference>
<gene>
    <name evidence="2" type="ORF">UFOPK2343_01113</name>
    <name evidence="3" type="ORF">UFOPK2652_00305</name>
    <name evidence="4" type="ORF">UFOPK3128_00108</name>
    <name evidence="5" type="ORF">UFOPK3227_00701</name>
    <name evidence="6" type="ORF">UFOPK3511_00164</name>
    <name evidence="7" type="ORF">UFOPK3880_00108</name>
    <name evidence="8" type="ORF">UFOPK4146_00361</name>
</gene>
<evidence type="ECO:0000313" key="3">
    <source>
        <dbReference type="EMBL" id="CAB4703002.1"/>
    </source>
</evidence>
<evidence type="ECO:0000259" key="1">
    <source>
        <dbReference type="Pfam" id="PF01050"/>
    </source>
</evidence>
<dbReference type="GO" id="GO:0004475">
    <property type="term" value="F:mannose-1-phosphate guanylyltransferase (GTP) activity"/>
    <property type="evidence" value="ECO:0007669"/>
    <property type="project" value="TreeGrafter"/>
</dbReference>
<dbReference type="GO" id="GO:0009298">
    <property type="term" value="P:GDP-mannose biosynthetic process"/>
    <property type="evidence" value="ECO:0007669"/>
    <property type="project" value="TreeGrafter"/>
</dbReference>
<dbReference type="InterPro" id="IPR051161">
    <property type="entry name" value="Mannose-6P_isomerase_type2"/>
</dbReference>
<dbReference type="EMBL" id="CAFBPT010000002">
    <property type="protein sequence ID" value="CAB5022823.1"/>
    <property type="molecule type" value="Genomic_DNA"/>
</dbReference>